<dbReference type="AlphaFoldDB" id="A0A9D1GUK0"/>
<evidence type="ECO:0000313" key="2">
    <source>
        <dbReference type="EMBL" id="HIT59489.1"/>
    </source>
</evidence>
<dbReference type="Pfam" id="PF21688">
    <property type="entry name" value="FAD-depend_C"/>
    <property type="match status" value="1"/>
</dbReference>
<dbReference type="PIRSF" id="PIRSF038984">
    <property type="entry name" value="FAD_binding_protein"/>
    <property type="match status" value="1"/>
</dbReference>
<feature type="domain" description="FAD-dependent protein C-terminal" evidence="1">
    <location>
        <begin position="281"/>
        <end position="472"/>
    </location>
</feature>
<organism evidence="2 3">
    <name type="scientific">Candidatus Faeciplasma pullistercoris</name>
    <dbReference type="NCBI Taxonomy" id="2840800"/>
    <lineage>
        <taxon>Bacteria</taxon>
        <taxon>Bacillati</taxon>
        <taxon>Bacillota</taxon>
        <taxon>Clostridia</taxon>
        <taxon>Eubacteriales</taxon>
        <taxon>Oscillospiraceae</taxon>
        <taxon>Oscillospiraceae incertae sedis</taxon>
        <taxon>Candidatus Faeciplasma</taxon>
    </lineage>
</organism>
<reference evidence="2" key="2">
    <citation type="journal article" date="2021" name="PeerJ">
        <title>Extensive microbial diversity within the chicken gut microbiome revealed by metagenomics and culture.</title>
        <authorList>
            <person name="Gilroy R."/>
            <person name="Ravi A."/>
            <person name="Getino M."/>
            <person name="Pursley I."/>
            <person name="Horton D.L."/>
            <person name="Alikhan N.F."/>
            <person name="Baker D."/>
            <person name="Gharbi K."/>
            <person name="Hall N."/>
            <person name="Watson M."/>
            <person name="Adriaenssens E.M."/>
            <person name="Foster-Nyarko E."/>
            <person name="Jarju S."/>
            <person name="Secka A."/>
            <person name="Antonio M."/>
            <person name="Oren A."/>
            <person name="Chaudhuri R.R."/>
            <person name="La Ragione R."/>
            <person name="Hildebrand F."/>
            <person name="Pallen M.J."/>
        </authorList>
    </citation>
    <scope>NUCLEOTIDE SEQUENCE</scope>
    <source>
        <strain evidence="2">CHK33-4379</strain>
    </source>
</reference>
<sequence>MAVIVMNIPSALGEEERSVVNAAIKRIGLRPQDVTSGCIYKSSLDARKRENIHFVNSVMLCLRSSDKEKWVASKHRDVRYFDEPVIAPKISCEKREGRTVIAGFGPAGIFCALLLSEYGYKPIVLERGADVDSRVKAVNAFWNGAELDTETNVQFGEGGAGTFSDGKLTTRIGDPLCRYVLTRLCEFGAPPEILRTAKPHIGTDKLRAVVRAMRQKIIENGGEVRFLTPLRSICVSDGRVTKVITSHGEINPSALVLAIGHSARDTFRMLLDSGVTIQPKPFSVGARIEHSQRRVNESLYGIYADSPLLPQGEYQLSHRHPDGRAVYTFCMCPGGYVVASSSERSSIVTNGMSEYSRDSENANSALVVSVSPSDYGNNPMDGVEFASGLEKKAYMMSGSYMAPASTVGAFLGESSSVSVLPSYKPGVADVDLNKLFPKFVSDMMKEGIRRFSRELGCFGDMGAYLTAPETRTSSPVRILRGERFNAVGIDNLYPCGEGAGYAGGIVSAAVDGLRTALEIMKSYSPLD</sequence>
<dbReference type="InterPro" id="IPR028348">
    <property type="entry name" value="FAD-binding_protein"/>
</dbReference>
<reference evidence="2" key="1">
    <citation type="submission" date="2020-10" db="EMBL/GenBank/DDBJ databases">
        <authorList>
            <person name="Gilroy R."/>
        </authorList>
    </citation>
    <scope>NUCLEOTIDE SEQUENCE</scope>
    <source>
        <strain evidence="2">CHK33-4379</strain>
    </source>
</reference>
<accession>A0A9D1GUK0</accession>
<gene>
    <name evidence="2" type="ORF">IAC39_07260</name>
</gene>
<dbReference type="InterPro" id="IPR036188">
    <property type="entry name" value="FAD/NAD-bd_sf"/>
</dbReference>
<evidence type="ECO:0000313" key="3">
    <source>
        <dbReference type="Proteomes" id="UP000824136"/>
    </source>
</evidence>
<evidence type="ECO:0000259" key="1">
    <source>
        <dbReference type="Pfam" id="PF21688"/>
    </source>
</evidence>
<dbReference type="PANTHER" id="PTHR42842:SF3">
    <property type="entry name" value="FAD_NAD(P)-BINDING OXIDOREDUCTASE FAMILY PROTEIN"/>
    <property type="match status" value="1"/>
</dbReference>
<dbReference type="EMBL" id="DVLL01000023">
    <property type="protein sequence ID" value="HIT59489.1"/>
    <property type="molecule type" value="Genomic_DNA"/>
</dbReference>
<proteinExistence type="predicted"/>
<dbReference type="Gene3D" id="3.50.50.60">
    <property type="entry name" value="FAD/NAD(P)-binding domain"/>
    <property type="match status" value="2"/>
</dbReference>
<comment type="caution">
    <text evidence="2">The sequence shown here is derived from an EMBL/GenBank/DDBJ whole genome shotgun (WGS) entry which is preliminary data.</text>
</comment>
<dbReference type="InterPro" id="IPR049516">
    <property type="entry name" value="FAD-depend_C"/>
</dbReference>
<dbReference type="Proteomes" id="UP000824136">
    <property type="component" value="Unassembled WGS sequence"/>
</dbReference>
<dbReference type="PANTHER" id="PTHR42842">
    <property type="entry name" value="FAD/NAD(P)-BINDING OXIDOREDUCTASE"/>
    <property type="match status" value="1"/>
</dbReference>
<dbReference type="SUPFAM" id="SSF51905">
    <property type="entry name" value="FAD/NAD(P)-binding domain"/>
    <property type="match status" value="1"/>
</dbReference>
<protein>
    <recommendedName>
        <fullName evidence="1">FAD-dependent protein C-terminal domain-containing protein</fullName>
    </recommendedName>
</protein>
<dbReference type="Gene3D" id="3.30.70.2700">
    <property type="match status" value="1"/>
</dbReference>
<name>A0A9D1GUK0_9FIRM</name>